<feature type="transmembrane region" description="Helical" evidence="8">
    <location>
        <begin position="109"/>
        <end position="132"/>
    </location>
</feature>
<name>A0AAV9KL52_9SOLN</name>
<evidence type="ECO:0000256" key="3">
    <source>
        <dbReference type="ARBA" id="ARBA00022448"/>
    </source>
</evidence>
<sequence>MSSLSYLGKKLQHLCSSIFLYMSCLCGSTCFLISSLYKSIIFRVNKFFIQHFYFIFISIFGFLILKNLNPRHTEDFTSTNLDLFFTCVSSITISSMSTLEMEVFSNSQLIVITFLMFIGGEVFISMIELYLIRPKFKPWRKNSKIESILGTSSTTTTSSPRNSNFNNDDDYNIELDIVVLPDSPKSNNSDKDDFTSSDNNNLKYQSIKLLGVVTLVYLLVINIVGMSLVVVYLSLVSSAKDVLRNKGINTYIFAIFTTISSFVSCGFVPTNENMMVFSKNSGLLLILIPQVLVGNALYPMCLRFSIRLMGKLFVSKKREAKYLLKNTREIGHLHLFSRQHSRLLVVTMFGFILVQFIFFCVLEWNSNGLNGLNSYQRFVGSLFQVVNARHTGETIVDISTLSPPILVMFIVMMYLPPYTSFIPVKGVEENTEEYVFGEKQGRGKVVENFILSQLCYLSLFIILICIAEGKKIKDDPLNFNVFNITLEVVSAYGNVGFTTGYSCDRMINRDQTCMNKWYGFVGKWSDEGKIIIIILMFFGRLKKFNMQGGKAWKLL</sequence>
<reference evidence="9 10" key="1">
    <citation type="submission" date="2023-10" db="EMBL/GenBank/DDBJ databases">
        <title>Genome-Wide Identification Analysis in wild type Solanum Pinnatisectum Reveals Some Genes Defensing Phytophthora Infestans.</title>
        <authorList>
            <person name="Sun C."/>
        </authorList>
    </citation>
    <scope>NUCLEOTIDE SEQUENCE [LARGE SCALE GENOMIC DNA]</scope>
    <source>
        <strain evidence="9">LQN</strain>
        <tissue evidence="9">Leaf</tissue>
    </source>
</reference>
<comment type="caution">
    <text evidence="9">The sequence shown here is derived from an EMBL/GenBank/DDBJ whole genome shotgun (WGS) entry which is preliminary data.</text>
</comment>
<evidence type="ECO:0000313" key="9">
    <source>
        <dbReference type="EMBL" id="KAK4713269.1"/>
    </source>
</evidence>
<evidence type="ECO:0000256" key="1">
    <source>
        <dbReference type="ARBA" id="ARBA00004141"/>
    </source>
</evidence>
<evidence type="ECO:0000256" key="4">
    <source>
        <dbReference type="ARBA" id="ARBA00022692"/>
    </source>
</evidence>
<feature type="transmembrane region" description="Helical" evidence="8">
    <location>
        <begin position="209"/>
        <end position="236"/>
    </location>
</feature>
<protein>
    <submittedName>
        <fullName evidence="9">Uncharacterized protein</fullName>
    </submittedName>
</protein>
<keyword evidence="6" id="KW-0406">Ion transport</keyword>
<keyword evidence="4 8" id="KW-0812">Transmembrane</keyword>
<feature type="transmembrane region" description="Helical" evidence="8">
    <location>
        <begin position="343"/>
        <end position="362"/>
    </location>
</feature>
<dbReference type="GO" id="GO:0030001">
    <property type="term" value="P:metal ion transport"/>
    <property type="evidence" value="ECO:0007669"/>
    <property type="project" value="UniProtKB-ARBA"/>
</dbReference>
<dbReference type="InterPro" id="IPR003445">
    <property type="entry name" value="Cat_transpt"/>
</dbReference>
<organism evidence="9 10">
    <name type="scientific">Solanum pinnatisectum</name>
    <name type="common">tansyleaf nightshade</name>
    <dbReference type="NCBI Taxonomy" id="50273"/>
    <lineage>
        <taxon>Eukaryota</taxon>
        <taxon>Viridiplantae</taxon>
        <taxon>Streptophyta</taxon>
        <taxon>Embryophyta</taxon>
        <taxon>Tracheophyta</taxon>
        <taxon>Spermatophyta</taxon>
        <taxon>Magnoliopsida</taxon>
        <taxon>eudicotyledons</taxon>
        <taxon>Gunneridae</taxon>
        <taxon>Pentapetalae</taxon>
        <taxon>asterids</taxon>
        <taxon>lamiids</taxon>
        <taxon>Solanales</taxon>
        <taxon>Solanaceae</taxon>
        <taxon>Solanoideae</taxon>
        <taxon>Solaneae</taxon>
        <taxon>Solanum</taxon>
    </lineage>
</organism>
<dbReference type="AlphaFoldDB" id="A0AAV9KL52"/>
<feature type="transmembrane region" description="Helical" evidence="8">
    <location>
        <begin position="248"/>
        <end position="270"/>
    </location>
</feature>
<proteinExistence type="inferred from homology"/>
<accession>A0AAV9KL52</accession>
<feature type="transmembrane region" description="Helical" evidence="8">
    <location>
        <begin position="18"/>
        <end position="37"/>
    </location>
</feature>
<dbReference type="GO" id="GO:0008324">
    <property type="term" value="F:monoatomic cation transmembrane transporter activity"/>
    <property type="evidence" value="ECO:0007669"/>
    <property type="project" value="InterPro"/>
</dbReference>
<comment type="subcellular location">
    <subcellularLocation>
        <location evidence="1">Membrane</location>
        <topology evidence="1">Multi-pass membrane protein</topology>
    </subcellularLocation>
</comment>
<dbReference type="GO" id="GO:0005886">
    <property type="term" value="C:plasma membrane"/>
    <property type="evidence" value="ECO:0007669"/>
    <property type="project" value="TreeGrafter"/>
</dbReference>
<dbReference type="PANTHER" id="PTHR31064">
    <property type="entry name" value="POTASSIUM TRANSPORT PROTEIN DDB_G0292412-RELATED"/>
    <property type="match status" value="1"/>
</dbReference>
<feature type="transmembrane region" description="Helical" evidence="8">
    <location>
        <begin position="449"/>
        <end position="467"/>
    </location>
</feature>
<evidence type="ECO:0000256" key="2">
    <source>
        <dbReference type="ARBA" id="ARBA00010864"/>
    </source>
</evidence>
<evidence type="ECO:0000256" key="6">
    <source>
        <dbReference type="ARBA" id="ARBA00023065"/>
    </source>
</evidence>
<keyword evidence="10" id="KW-1185">Reference proteome</keyword>
<gene>
    <name evidence="9" type="ORF">R3W88_019176</name>
</gene>
<dbReference type="Proteomes" id="UP001311915">
    <property type="component" value="Unassembled WGS sequence"/>
</dbReference>
<evidence type="ECO:0000256" key="7">
    <source>
        <dbReference type="ARBA" id="ARBA00023136"/>
    </source>
</evidence>
<dbReference type="InterPro" id="IPR051143">
    <property type="entry name" value="TrkH_K-transport"/>
</dbReference>
<keyword evidence="7 8" id="KW-0472">Membrane</keyword>
<evidence type="ECO:0000256" key="8">
    <source>
        <dbReference type="SAM" id="Phobius"/>
    </source>
</evidence>
<comment type="similarity">
    <text evidence="2">Belongs to the TrkH potassium transport family. HKT (TC 2.A.38.3) subfamily.</text>
</comment>
<dbReference type="Pfam" id="PF02386">
    <property type="entry name" value="TrkH"/>
    <property type="match status" value="1"/>
</dbReference>
<dbReference type="PANTHER" id="PTHR31064:SF38">
    <property type="entry name" value="CATION TRANSPORTER HKT1_4-RELATED"/>
    <property type="match status" value="1"/>
</dbReference>
<keyword evidence="3" id="KW-0813">Transport</keyword>
<keyword evidence="5 8" id="KW-1133">Transmembrane helix</keyword>
<dbReference type="EMBL" id="JAWPEI010000010">
    <property type="protein sequence ID" value="KAK4713269.1"/>
    <property type="molecule type" value="Genomic_DNA"/>
</dbReference>
<evidence type="ECO:0000313" key="10">
    <source>
        <dbReference type="Proteomes" id="UP001311915"/>
    </source>
</evidence>
<evidence type="ECO:0000256" key="5">
    <source>
        <dbReference type="ARBA" id="ARBA00022989"/>
    </source>
</evidence>
<feature type="transmembrane region" description="Helical" evidence="8">
    <location>
        <begin position="49"/>
        <end position="68"/>
    </location>
</feature>